<gene>
    <name evidence="2" type="ORF">SPSK_08439</name>
</gene>
<accession>A0A0F2M5W5</accession>
<dbReference type="VEuPathDB" id="FungiDB:SPSK_08439"/>
<dbReference type="GeneID" id="27670313"/>
<dbReference type="KEGG" id="ssck:SPSK_08439"/>
<dbReference type="AlphaFoldDB" id="A0A0F2M5W5"/>
<feature type="region of interest" description="Disordered" evidence="1">
    <location>
        <begin position="115"/>
        <end position="210"/>
    </location>
</feature>
<feature type="region of interest" description="Disordered" evidence="1">
    <location>
        <begin position="31"/>
        <end position="58"/>
    </location>
</feature>
<dbReference type="RefSeq" id="XP_016587155.1">
    <property type="nucleotide sequence ID" value="XM_016735036.1"/>
</dbReference>
<proteinExistence type="predicted"/>
<evidence type="ECO:0000313" key="2">
    <source>
        <dbReference type="EMBL" id="KJR84479.1"/>
    </source>
</evidence>
<comment type="caution">
    <text evidence="2">The sequence shown here is derived from an EMBL/GenBank/DDBJ whole genome shotgun (WGS) entry which is preliminary data.</text>
</comment>
<feature type="compositionally biased region" description="Low complexity" evidence="1">
    <location>
        <begin position="41"/>
        <end position="55"/>
    </location>
</feature>
<name>A0A0F2M5W5_SPOSC</name>
<evidence type="ECO:0008006" key="4">
    <source>
        <dbReference type="Google" id="ProtNLM"/>
    </source>
</evidence>
<feature type="compositionally biased region" description="Basic and acidic residues" evidence="1">
    <location>
        <begin position="659"/>
        <end position="670"/>
    </location>
</feature>
<feature type="region of interest" description="Disordered" evidence="1">
    <location>
        <begin position="589"/>
        <end position="689"/>
    </location>
</feature>
<protein>
    <recommendedName>
        <fullName evidence="4">Pyridine nucleotide-disulfide oxidoreductase family protein</fullName>
    </recommendedName>
</protein>
<sequence>MADHPPALLPLDNSPPPFQLVVSPADLAADIAVPGDPVDDPPSTTNTSNSLTSTPPTAPYVLALQPWNYRTRYSTQDVRSVWVKPVTGYQSIERRFGPKARKRIYARLHGQIADDDEATNFQDQLYDSDGDGQYSTEHNGNNNSSENPNGGAISTGYDSDGETPGHHTNANSNETLDAEDAEDTESLHIHDPDTEDDTPSEEGLPPTGDAEALENAFTSLNGGPLNAAGEPGPPVPPVQPSIPSAQPRFPPAPNVSRARMNLTALSQRYNLYFAVYQAEIHIFRPQPAPEILHGPLLVLKPPPTAAGRQLGGHMSHDFPHQANQIKIGDFGGMEIVVLAYDDGDVVAYYTHHIVAYVENIPKRRHRGPQRARRLPKPFFRETVGATAWGLAIHSQSRLIAVSSNLREVNVFAFAIQPPRADDPLQHKTQPLVVPSDDLSPTTYAGASALELESMLRQRDRYWRILLPIGTSGHNIPSIDFISDPAGIAEKVAAVDILGSIFIMDIWKVGSRPLKIGSPYRSGYNTQLLTGDGINSMNIGWGVMVIPMNMFLPTNRMPAPSDRRVLNRCLFPNIDGTFYFSYLNDPARKKPKYTPTAIDTSELDTESDSDKSMRDDVDDTQMYGSGYETEDSSDDDDEEHGRDRENREQDGDGGMDYSEEDRYSDDSHVEDSTPYTHGRTESTGSNPFVFDPATMSRHWDVLLKRNHWPVVPNMLDLKKDARSPFRLGMIICPSIGVTWSSNNLQSLIGTLKNARWRLAHTLEENLHEFQVPQSKEVTDMARRFFLIRTYSQTVELLRTDRTETPFYIQNVMKPPSRLPFILWDMAHDFFRCSLLHCIPEINLVLVGNMFGRVVLIRPLKNQQAGSPSAHINAPDYAFRVEWTLPLARDEQQKLRPPCCLLGMAVSAVPEPGSGRFGVTNTRTPDRTQRSRRWRLILHYMDHSIFQYYIEETKPGVKKLKVRPY</sequence>
<dbReference type="EMBL" id="AXCR01000007">
    <property type="protein sequence ID" value="KJR84479.1"/>
    <property type="molecule type" value="Genomic_DNA"/>
</dbReference>
<evidence type="ECO:0000256" key="1">
    <source>
        <dbReference type="SAM" id="MobiDB-lite"/>
    </source>
</evidence>
<evidence type="ECO:0000313" key="3">
    <source>
        <dbReference type="Proteomes" id="UP000033710"/>
    </source>
</evidence>
<feature type="compositionally biased region" description="Acidic residues" evidence="1">
    <location>
        <begin position="627"/>
        <end position="637"/>
    </location>
</feature>
<organism evidence="2 3">
    <name type="scientific">Sporothrix schenckii 1099-18</name>
    <dbReference type="NCBI Taxonomy" id="1397361"/>
    <lineage>
        <taxon>Eukaryota</taxon>
        <taxon>Fungi</taxon>
        <taxon>Dikarya</taxon>
        <taxon>Ascomycota</taxon>
        <taxon>Pezizomycotina</taxon>
        <taxon>Sordariomycetes</taxon>
        <taxon>Sordariomycetidae</taxon>
        <taxon>Ophiostomatales</taxon>
        <taxon>Ophiostomataceae</taxon>
        <taxon>Sporothrix</taxon>
    </lineage>
</organism>
<dbReference type="Pfam" id="PF08728">
    <property type="entry name" value="CRT10"/>
    <property type="match status" value="1"/>
</dbReference>
<feature type="compositionally biased region" description="Low complexity" evidence="1">
    <location>
        <begin position="139"/>
        <end position="151"/>
    </location>
</feature>
<reference evidence="2 3" key="1">
    <citation type="journal article" date="2014" name="BMC Genomics">
        <title>Comparative genomics of the major fungal agents of human and animal Sporotrichosis: Sporothrix schenckii and Sporothrix brasiliensis.</title>
        <authorList>
            <person name="Teixeira M.M."/>
            <person name="de Almeida L.G."/>
            <person name="Kubitschek-Barreira P."/>
            <person name="Alves F.L."/>
            <person name="Kioshima E.S."/>
            <person name="Abadio A.K."/>
            <person name="Fernandes L."/>
            <person name="Derengowski L.S."/>
            <person name="Ferreira K.S."/>
            <person name="Souza R.C."/>
            <person name="Ruiz J.C."/>
            <person name="de Andrade N.C."/>
            <person name="Paes H.C."/>
            <person name="Nicola A.M."/>
            <person name="Albuquerque P."/>
            <person name="Gerber A.L."/>
            <person name="Martins V.P."/>
            <person name="Peconick L.D."/>
            <person name="Neto A.V."/>
            <person name="Chaucanez C.B."/>
            <person name="Silva P.A."/>
            <person name="Cunha O.L."/>
            <person name="de Oliveira F.F."/>
            <person name="dos Santos T.C."/>
            <person name="Barros A.L."/>
            <person name="Soares M.A."/>
            <person name="de Oliveira L.M."/>
            <person name="Marini M.M."/>
            <person name="Villalobos-Duno H."/>
            <person name="Cunha M.M."/>
            <person name="de Hoog S."/>
            <person name="da Silveira J.F."/>
            <person name="Henrissat B."/>
            <person name="Nino-Vega G.A."/>
            <person name="Cisalpino P.S."/>
            <person name="Mora-Montes H.M."/>
            <person name="Almeida S.R."/>
            <person name="Stajich J.E."/>
            <person name="Lopes-Bezerra L.M."/>
            <person name="Vasconcelos A.T."/>
            <person name="Felipe M.S."/>
        </authorList>
    </citation>
    <scope>NUCLEOTIDE SEQUENCE [LARGE SCALE GENOMIC DNA]</scope>
    <source>
        <strain evidence="2 3">1099-18</strain>
    </source>
</reference>
<dbReference type="Proteomes" id="UP000033710">
    <property type="component" value="Unassembled WGS sequence"/>
</dbReference>
<reference evidence="2 3" key="2">
    <citation type="journal article" date="2015" name="Eukaryot. Cell">
        <title>Asexual propagation of a virulent clone complex in a human and feline outbreak of sporotrichosis.</title>
        <authorList>
            <person name="Teixeira Mde M."/>
            <person name="Rodrigues A.M."/>
            <person name="Tsui C.K."/>
            <person name="de Almeida L.G."/>
            <person name="Van Diepeningen A.D."/>
            <person name="van den Ende B.G."/>
            <person name="Fernandes G.F."/>
            <person name="Kano R."/>
            <person name="Hamelin R.C."/>
            <person name="Lopes-Bezerra L.M."/>
            <person name="Vasconcelos A.T."/>
            <person name="de Hoog S."/>
            <person name="de Camargo Z.P."/>
            <person name="Felipe M.S."/>
        </authorList>
    </citation>
    <scope>NUCLEOTIDE SEQUENCE [LARGE SCALE GENOMIC DNA]</scope>
    <source>
        <strain evidence="2 3">1099-18</strain>
    </source>
</reference>
<dbReference type="InterPro" id="IPR014839">
    <property type="entry name" value="Crt10"/>
</dbReference>
<dbReference type="OrthoDB" id="5591786at2759"/>
<feature type="compositionally biased region" description="Basic and acidic residues" evidence="1">
    <location>
        <begin position="638"/>
        <end position="649"/>
    </location>
</feature>